<evidence type="ECO:0000313" key="2">
    <source>
        <dbReference type="Proteomes" id="UP000033099"/>
    </source>
</evidence>
<accession>A0AAU8TZP9</accession>
<dbReference type="AlphaFoldDB" id="A0AAU8TZP9"/>
<dbReference type="EMBL" id="CP011117">
    <property type="protein sequence ID" value="AKA83817.1"/>
    <property type="molecule type" value="Genomic_DNA"/>
</dbReference>
<dbReference type="KEGG" id="pfb:VO64_3271"/>
<dbReference type="Proteomes" id="UP000033099">
    <property type="component" value="Chromosome"/>
</dbReference>
<proteinExistence type="predicted"/>
<name>A0AAU8TZP9_9PSED</name>
<sequence>MLNILYAWKALKNSGLALGHARRGFEVVSDFLYVFLIYL</sequence>
<evidence type="ECO:0000313" key="1">
    <source>
        <dbReference type="EMBL" id="AKA83817.1"/>
    </source>
</evidence>
<protein>
    <submittedName>
        <fullName evidence="1">Uncharacterized protein</fullName>
    </submittedName>
</protein>
<organism evidence="1 2">
    <name type="scientific">Pseudomonas synxantha</name>
    <dbReference type="NCBI Taxonomy" id="47883"/>
    <lineage>
        <taxon>Bacteria</taxon>
        <taxon>Pseudomonadati</taxon>
        <taxon>Pseudomonadota</taxon>
        <taxon>Gammaproteobacteria</taxon>
        <taxon>Pseudomonadales</taxon>
        <taxon>Pseudomonadaceae</taxon>
        <taxon>Pseudomonas</taxon>
    </lineage>
</organism>
<gene>
    <name evidence="1" type="ORF">VO64_3271</name>
</gene>
<reference evidence="1 2" key="1">
    <citation type="journal article" date="2015" name="Genome Announc.">
        <title>Complete Genome Sequence of Biocontrol Strain Pseudomonas fluorescens LBUM223.</title>
        <authorList>
            <person name="Roquigny R."/>
            <person name="Arseneault T."/>
            <person name="Gadkar V.J."/>
            <person name="Novinscak A."/>
            <person name="Joly D.L."/>
            <person name="Filion M."/>
        </authorList>
    </citation>
    <scope>NUCLEOTIDE SEQUENCE [LARGE SCALE GENOMIC DNA]</scope>
    <source>
        <strain evidence="1 2">LBUM223</strain>
    </source>
</reference>